<reference evidence="1 2" key="1">
    <citation type="journal article" date="2016" name="Genome Announc.">
        <title>Draft Whole-Genome Sequence of Trichoderma gamsii T6085, a Promising Biocontrol Agent of Fusarium Head Blight on Wheat.</title>
        <authorList>
            <person name="Baroncelli R."/>
            <person name="Zapparata A."/>
            <person name="Piaggeschi G."/>
            <person name="Sarrocco S."/>
            <person name="Vannacci G."/>
        </authorList>
    </citation>
    <scope>NUCLEOTIDE SEQUENCE [LARGE SCALE GENOMIC DNA]</scope>
    <source>
        <strain evidence="1 2">T6085</strain>
    </source>
</reference>
<keyword evidence="2" id="KW-1185">Reference proteome</keyword>
<sequence>MLSLPGAKNRDHRIQVQNLGAYRDVSVHSHPGLSSQDELVATGLFESTDTFSRISTLARSLPLHARGDNGTGMMPDTGFFTALEQYLGSISPLIFHSLLSTHKGMMAVALLLPPSTARMRDKSVNAGE</sequence>
<proteinExistence type="predicted"/>
<dbReference type="GeneID" id="36347242"/>
<evidence type="ECO:0000313" key="2">
    <source>
        <dbReference type="Proteomes" id="UP000054821"/>
    </source>
</evidence>
<gene>
    <name evidence="1" type="ORF">TGAM01_v200128</name>
</gene>
<protein>
    <submittedName>
        <fullName evidence="1">Uncharacterized protein</fullName>
    </submittedName>
</protein>
<comment type="caution">
    <text evidence="1">The sequence shown here is derived from an EMBL/GenBank/DDBJ whole genome shotgun (WGS) entry which is preliminary data.</text>
</comment>
<evidence type="ECO:0000313" key="1">
    <source>
        <dbReference type="EMBL" id="PON30708.1"/>
    </source>
</evidence>
<organism evidence="1 2">
    <name type="scientific">Trichoderma gamsii</name>
    <dbReference type="NCBI Taxonomy" id="398673"/>
    <lineage>
        <taxon>Eukaryota</taxon>
        <taxon>Fungi</taxon>
        <taxon>Dikarya</taxon>
        <taxon>Ascomycota</taxon>
        <taxon>Pezizomycotina</taxon>
        <taxon>Sordariomycetes</taxon>
        <taxon>Hypocreomycetidae</taxon>
        <taxon>Hypocreales</taxon>
        <taxon>Hypocreaceae</taxon>
        <taxon>Trichoderma</taxon>
    </lineage>
</organism>
<accession>A0A2P5A2E2</accession>
<dbReference type="Proteomes" id="UP000054821">
    <property type="component" value="Unassembled WGS sequence"/>
</dbReference>
<name>A0A2P5A2E2_9HYPO</name>
<dbReference type="EMBL" id="JPDN02000001">
    <property type="protein sequence ID" value="PON30708.1"/>
    <property type="molecule type" value="Genomic_DNA"/>
</dbReference>
<dbReference type="AlphaFoldDB" id="A0A2P5A2E2"/>
<dbReference type="RefSeq" id="XP_024406702.1">
    <property type="nucleotide sequence ID" value="XM_024548487.1"/>
</dbReference>